<dbReference type="GeneID" id="19198509"/>
<evidence type="ECO:0000256" key="3">
    <source>
        <dbReference type="ARBA" id="ARBA00022670"/>
    </source>
</evidence>
<dbReference type="EC" id="3.4.26.1" evidence="10"/>
<protein>
    <recommendedName>
        <fullName evidence="10">intramembrane prenyl-peptidase Rce1</fullName>
        <ecNumber evidence="10">3.4.26.1</ecNumber>
    </recommendedName>
</protein>
<organism evidence="13 14">
    <name type="scientific">Coniophora puteana (strain RWD-64-598)</name>
    <name type="common">Brown rot fungus</name>
    <dbReference type="NCBI Taxonomy" id="741705"/>
    <lineage>
        <taxon>Eukaryota</taxon>
        <taxon>Fungi</taxon>
        <taxon>Dikarya</taxon>
        <taxon>Basidiomycota</taxon>
        <taxon>Agaricomycotina</taxon>
        <taxon>Agaricomycetes</taxon>
        <taxon>Agaricomycetidae</taxon>
        <taxon>Boletales</taxon>
        <taxon>Coniophorineae</taxon>
        <taxon>Coniophoraceae</taxon>
        <taxon>Coniophora</taxon>
    </lineage>
</organism>
<dbReference type="GO" id="GO:0005789">
    <property type="term" value="C:endoplasmic reticulum membrane"/>
    <property type="evidence" value="ECO:0007669"/>
    <property type="project" value="UniProtKB-SubCell"/>
</dbReference>
<keyword evidence="4 11" id="KW-0812">Transmembrane</keyword>
<dbReference type="OMA" id="CNIMGVP"/>
<evidence type="ECO:0000313" key="13">
    <source>
        <dbReference type="EMBL" id="EIW81569.1"/>
    </source>
</evidence>
<dbReference type="Proteomes" id="UP000053558">
    <property type="component" value="Unassembled WGS sequence"/>
</dbReference>
<evidence type="ECO:0000259" key="12">
    <source>
        <dbReference type="Pfam" id="PF02517"/>
    </source>
</evidence>
<evidence type="ECO:0000256" key="11">
    <source>
        <dbReference type="SAM" id="Phobius"/>
    </source>
</evidence>
<comment type="catalytic activity">
    <reaction evidence="9">
        <text>Hydrolyzes the peptide bond -P2-(S-farnesyl or geranylgeranyl)C-P1'-P2'-P3'-COOH where P1' and P2' are amino acids with aliphatic sidechains and P3' is any C-terminal residue.</text>
        <dbReference type="EC" id="3.4.26.1"/>
    </reaction>
</comment>
<evidence type="ECO:0000256" key="9">
    <source>
        <dbReference type="ARBA" id="ARBA00047280"/>
    </source>
</evidence>
<evidence type="ECO:0000256" key="5">
    <source>
        <dbReference type="ARBA" id="ARBA00022801"/>
    </source>
</evidence>
<dbReference type="KEGG" id="cput:CONPUDRAFT_105000"/>
<evidence type="ECO:0000256" key="1">
    <source>
        <dbReference type="ARBA" id="ARBA00004477"/>
    </source>
</evidence>
<keyword evidence="8 11" id="KW-0472">Membrane</keyword>
<gene>
    <name evidence="13" type="ORF">CONPUDRAFT_105000</name>
</gene>
<comment type="caution">
    <text evidence="13">The sequence shown here is derived from an EMBL/GenBank/DDBJ whole genome shotgun (WGS) entry which is preliminary data.</text>
</comment>
<feature type="transmembrane region" description="Helical" evidence="11">
    <location>
        <begin position="198"/>
        <end position="222"/>
    </location>
</feature>
<comment type="subcellular location">
    <subcellularLocation>
        <location evidence="1">Endoplasmic reticulum membrane</location>
        <topology evidence="1">Multi-pass membrane protein</topology>
    </subcellularLocation>
</comment>
<dbReference type="PANTHER" id="PTHR13046">
    <property type="entry name" value="PROTEASE U48 CAAX PRENYL PROTEASE RCE1"/>
    <property type="match status" value="1"/>
</dbReference>
<evidence type="ECO:0000256" key="10">
    <source>
        <dbReference type="ARBA" id="ARBA00049729"/>
    </source>
</evidence>
<evidence type="ECO:0000256" key="7">
    <source>
        <dbReference type="ARBA" id="ARBA00022989"/>
    </source>
</evidence>
<reference evidence="14" key="1">
    <citation type="journal article" date="2012" name="Science">
        <title>The Paleozoic origin of enzymatic lignin decomposition reconstructed from 31 fungal genomes.</title>
        <authorList>
            <person name="Floudas D."/>
            <person name="Binder M."/>
            <person name="Riley R."/>
            <person name="Barry K."/>
            <person name="Blanchette R.A."/>
            <person name="Henrissat B."/>
            <person name="Martinez A.T."/>
            <person name="Otillar R."/>
            <person name="Spatafora J.W."/>
            <person name="Yadav J.S."/>
            <person name="Aerts A."/>
            <person name="Benoit I."/>
            <person name="Boyd A."/>
            <person name="Carlson A."/>
            <person name="Copeland A."/>
            <person name="Coutinho P.M."/>
            <person name="de Vries R.P."/>
            <person name="Ferreira P."/>
            <person name="Findley K."/>
            <person name="Foster B."/>
            <person name="Gaskell J."/>
            <person name="Glotzer D."/>
            <person name="Gorecki P."/>
            <person name="Heitman J."/>
            <person name="Hesse C."/>
            <person name="Hori C."/>
            <person name="Igarashi K."/>
            <person name="Jurgens J.A."/>
            <person name="Kallen N."/>
            <person name="Kersten P."/>
            <person name="Kohler A."/>
            <person name="Kuees U."/>
            <person name="Kumar T.K.A."/>
            <person name="Kuo A."/>
            <person name="LaButti K."/>
            <person name="Larrondo L.F."/>
            <person name="Lindquist E."/>
            <person name="Ling A."/>
            <person name="Lombard V."/>
            <person name="Lucas S."/>
            <person name="Lundell T."/>
            <person name="Martin R."/>
            <person name="McLaughlin D.J."/>
            <person name="Morgenstern I."/>
            <person name="Morin E."/>
            <person name="Murat C."/>
            <person name="Nagy L.G."/>
            <person name="Nolan M."/>
            <person name="Ohm R.A."/>
            <person name="Patyshakuliyeva A."/>
            <person name="Rokas A."/>
            <person name="Ruiz-Duenas F.J."/>
            <person name="Sabat G."/>
            <person name="Salamov A."/>
            <person name="Samejima M."/>
            <person name="Schmutz J."/>
            <person name="Slot J.C."/>
            <person name="St John F."/>
            <person name="Stenlid J."/>
            <person name="Sun H."/>
            <person name="Sun S."/>
            <person name="Syed K."/>
            <person name="Tsang A."/>
            <person name="Wiebenga A."/>
            <person name="Young D."/>
            <person name="Pisabarro A."/>
            <person name="Eastwood D.C."/>
            <person name="Martin F."/>
            <person name="Cullen D."/>
            <person name="Grigoriev I.V."/>
            <person name="Hibbett D.S."/>
        </authorList>
    </citation>
    <scope>NUCLEOTIDE SEQUENCE [LARGE SCALE GENOMIC DNA]</scope>
    <source>
        <strain evidence="14">RWD-64-598 SS2</strain>
    </source>
</reference>
<keyword evidence="6" id="KW-0256">Endoplasmic reticulum</keyword>
<evidence type="ECO:0000313" key="14">
    <source>
        <dbReference type="Proteomes" id="UP000053558"/>
    </source>
</evidence>
<dbReference type="GO" id="GO:0071586">
    <property type="term" value="P:CAAX-box protein processing"/>
    <property type="evidence" value="ECO:0007669"/>
    <property type="project" value="InterPro"/>
</dbReference>
<dbReference type="EMBL" id="JH711578">
    <property type="protein sequence ID" value="EIW81569.1"/>
    <property type="molecule type" value="Genomic_DNA"/>
</dbReference>
<name>A0A5M3MQY3_CONPW</name>
<evidence type="ECO:0000256" key="6">
    <source>
        <dbReference type="ARBA" id="ARBA00022824"/>
    </source>
</evidence>
<evidence type="ECO:0000256" key="8">
    <source>
        <dbReference type="ARBA" id="ARBA00023136"/>
    </source>
</evidence>
<keyword evidence="14" id="KW-1185">Reference proteome</keyword>
<proteinExistence type="inferred from homology"/>
<dbReference type="GO" id="GO:0004222">
    <property type="term" value="F:metalloendopeptidase activity"/>
    <property type="evidence" value="ECO:0007669"/>
    <property type="project" value="InterPro"/>
</dbReference>
<feature type="transmembrane region" description="Helical" evidence="11">
    <location>
        <begin position="234"/>
        <end position="257"/>
    </location>
</feature>
<dbReference type="InterPro" id="IPR003675">
    <property type="entry name" value="Rce1/LyrA-like_dom"/>
</dbReference>
<keyword evidence="5" id="KW-0378">Hydrolase</keyword>
<evidence type="ECO:0000256" key="4">
    <source>
        <dbReference type="ARBA" id="ARBA00022692"/>
    </source>
</evidence>
<feature type="transmembrane region" description="Helical" evidence="11">
    <location>
        <begin position="17"/>
        <end position="35"/>
    </location>
</feature>
<dbReference type="Pfam" id="PF02517">
    <property type="entry name" value="Rce1-like"/>
    <property type="match status" value="1"/>
</dbReference>
<feature type="transmembrane region" description="Helical" evidence="11">
    <location>
        <begin position="69"/>
        <end position="88"/>
    </location>
</feature>
<sequence>MQEIPSIDALRVLPTPVAHALALAFASAYVGAIYLDPSARIRLRPPGSDGRSYGEQRTRDDPAVIRARLRAVSIASLVCCAGVGGAVWNLGDQTPLEALRATYSLLGFPTLPLSHSLFSKDGIFLLLRTIRPHLLAPLWFLGPLYANWKQGNMLTPYSLAALVSDIKGLRNYVVAPLTEEIVFRSCILGVYRLARARFAWMVGVGPIFFGVAHLHHAYELYVQGGRTRTALRRAIFISLFQLAYTSLFGTFTGALLLRTHSLSPAFTAHAFCNVMGVPSIGDDMKSGFDVALAYIVGIAGFIRDFGPWTAPA</sequence>
<keyword evidence="7 11" id="KW-1133">Transmembrane helix</keyword>
<accession>A0A5M3MQY3</accession>
<comment type="similarity">
    <text evidence="2">Belongs to the peptidase U48 family.</text>
</comment>
<evidence type="ECO:0000256" key="2">
    <source>
        <dbReference type="ARBA" id="ARBA00006897"/>
    </source>
</evidence>
<keyword evidence="3" id="KW-0645">Protease</keyword>
<dbReference type="PANTHER" id="PTHR13046:SF0">
    <property type="entry name" value="CAAX PRENYL PROTEASE 2"/>
    <property type="match status" value="1"/>
</dbReference>
<feature type="domain" description="CAAX prenyl protease 2/Lysostaphin resistance protein A-like" evidence="12">
    <location>
        <begin position="169"/>
        <end position="275"/>
    </location>
</feature>
<dbReference type="RefSeq" id="XP_007768877.1">
    <property type="nucleotide sequence ID" value="XM_007770687.1"/>
</dbReference>
<dbReference type="InterPro" id="IPR039731">
    <property type="entry name" value="Rce1"/>
</dbReference>
<dbReference type="OrthoDB" id="271604at2759"/>
<dbReference type="AlphaFoldDB" id="A0A5M3MQY3"/>